<evidence type="ECO:0000313" key="1">
    <source>
        <dbReference type="EMBL" id="KAH7220511.1"/>
    </source>
</evidence>
<name>A0A9P9JQ35_FUSRE</name>
<dbReference type="GeneID" id="70231531"/>
<dbReference type="AlphaFoldDB" id="A0A9P9JQ35"/>
<evidence type="ECO:0000313" key="2">
    <source>
        <dbReference type="Proteomes" id="UP000720189"/>
    </source>
</evidence>
<organism evidence="1 2">
    <name type="scientific">Fusarium redolens</name>
    <dbReference type="NCBI Taxonomy" id="48865"/>
    <lineage>
        <taxon>Eukaryota</taxon>
        <taxon>Fungi</taxon>
        <taxon>Dikarya</taxon>
        <taxon>Ascomycota</taxon>
        <taxon>Pezizomycotina</taxon>
        <taxon>Sordariomycetes</taxon>
        <taxon>Hypocreomycetidae</taxon>
        <taxon>Hypocreales</taxon>
        <taxon>Nectriaceae</taxon>
        <taxon>Fusarium</taxon>
        <taxon>Fusarium redolens species complex</taxon>
    </lineage>
</organism>
<protein>
    <submittedName>
        <fullName evidence="1">Uncharacterized protein</fullName>
    </submittedName>
</protein>
<dbReference type="RefSeq" id="XP_046042115.1">
    <property type="nucleotide sequence ID" value="XM_046201577.1"/>
</dbReference>
<comment type="caution">
    <text evidence="1">The sequence shown here is derived from an EMBL/GenBank/DDBJ whole genome shotgun (WGS) entry which is preliminary data.</text>
</comment>
<sequence length="175" mass="19427">MKISEVLDILSSRDSLDAHDFGKPLEKDDDGLLSYHPERLPSAKAVELFTERSSSGGLPVNLLNIGCLKENAIPVCFSNDKDYGLMRTRTDNGKSEKQEWRDLDDCLTFQLLASKGAAHLQHVDRHGVYTTALTEQGKKLWLAWPGLSLEELESRHVPDGGVAILIDEGDMLIQP</sequence>
<reference evidence="1" key="1">
    <citation type="journal article" date="2021" name="Nat. Commun.">
        <title>Genetic determinants of endophytism in the Arabidopsis root mycobiome.</title>
        <authorList>
            <person name="Mesny F."/>
            <person name="Miyauchi S."/>
            <person name="Thiergart T."/>
            <person name="Pickel B."/>
            <person name="Atanasova L."/>
            <person name="Karlsson M."/>
            <person name="Huettel B."/>
            <person name="Barry K.W."/>
            <person name="Haridas S."/>
            <person name="Chen C."/>
            <person name="Bauer D."/>
            <person name="Andreopoulos W."/>
            <person name="Pangilinan J."/>
            <person name="LaButti K."/>
            <person name="Riley R."/>
            <person name="Lipzen A."/>
            <person name="Clum A."/>
            <person name="Drula E."/>
            <person name="Henrissat B."/>
            <person name="Kohler A."/>
            <person name="Grigoriev I.V."/>
            <person name="Martin F.M."/>
            <person name="Hacquard S."/>
        </authorList>
    </citation>
    <scope>NUCLEOTIDE SEQUENCE</scope>
    <source>
        <strain evidence="1">MPI-CAGE-AT-0023</strain>
    </source>
</reference>
<accession>A0A9P9JQ35</accession>
<gene>
    <name evidence="1" type="ORF">BKA55DRAFT_743972</name>
</gene>
<dbReference type="EMBL" id="JAGMUX010000028">
    <property type="protein sequence ID" value="KAH7220511.1"/>
    <property type="molecule type" value="Genomic_DNA"/>
</dbReference>
<proteinExistence type="predicted"/>
<keyword evidence="2" id="KW-1185">Reference proteome</keyword>
<dbReference type="Proteomes" id="UP000720189">
    <property type="component" value="Unassembled WGS sequence"/>
</dbReference>
<dbReference type="OrthoDB" id="4161428at2759"/>